<dbReference type="GO" id="GO:0007635">
    <property type="term" value="P:chemosensory behavior"/>
    <property type="evidence" value="ECO:0007669"/>
    <property type="project" value="TreeGrafter"/>
</dbReference>
<proteinExistence type="inferred from homology"/>
<keyword evidence="7 8" id="KW-0807">Transducer</keyword>
<sequence>MKRFRFLEVAKLLLMCNIEFDPERGQMVQAGTLPGLVVVAVYFCLVLYYVTQVPHNTSSSFVENFSVVGRVLVTYLTIMLVVVEHFFRRKRMLKLGKLMLAYVEYRGSLFKEIPATADIGKLAIRVQICTIVGLPAFYFVMQIVRYFRYITFFHVALTFAGLVPDAYVLGNLIFVQMFNNFVCREMKQLTRHLLAMPIRPLVHGFDQLIVIKRCLDVTLGVRLLLTLFQLTVNVSIYSYLALLYMFERRVTGDFVFEVVQSTATIVINNTLVLLGVTYSFDRIQSEEQEFKNAIKSLQYEATEEHSEDYLNFLDLINLKLMTESPKITACGLFTVNLQVFYNVFAAIVTYIMILFQFRDFEK</sequence>
<dbReference type="GO" id="GO:0030425">
    <property type="term" value="C:dendrite"/>
    <property type="evidence" value="ECO:0007669"/>
    <property type="project" value="TreeGrafter"/>
</dbReference>
<dbReference type="GO" id="GO:0030424">
    <property type="term" value="C:axon"/>
    <property type="evidence" value="ECO:0007669"/>
    <property type="project" value="TreeGrafter"/>
</dbReference>
<keyword evidence="4 8" id="KW-1133">Transmembrane helix</keyword>
<keyword evidence="6 8" id="KW-0675">Receptor</keyword>
<feature type="transmembrane region" description="Helical" evidence="8">
    <location>
        <begin position="223"/>
        <end position="246"/>
    </location>
</feature>
<dbReference type="Pfam" id="PF08395">
    <property type="entry name" value="7tm_7"/>
    <property type="match status" value="1"/>
</dbReference>
<evidence type="ECO:0000256" key="2">
    <source>
        <dbReference type="ARBA" id="ARBA00022475"/>
    </source>
</evidence>
<reference evidence="9" key="1">
    <citation type="submission" date="2020-05" db="UniProtKB">
        <authorList>
            <consortium name="EnsemblMetazoa"/>
        </authorList>
    </citation>
    <scope>IDENTIFICATION</scope>
    <source>
        <strain evidence="9">JHB</strain>
    </source>
</reference>
<comment type="subcellular location">
    <subcellularLocation>
        <location evidence="1 8">Cell membrane</location>
        <topology evidence="1 8">Multi-pass membrane protein</topology>
    </subcellularLocation>
</comment>
<evidence type="ECO:0000256" key="1">
    <source>
        <dbReference type="ARBA" id="ARBA00004651"/>
    </source>
</evidence>
<dbReference type="GO" id="GO:0005886">
    <property type="term" value="C:plasma membrane"/>
    <property type="evidence" value="ECO:0007669"/>
    <property type="project" value="UniProtKB-SubCell"/>
</dbReference>
<dbReference type="VEuPathDB" id="VectorBase:CPIJ039856"/>
<name>A0A1S4KI29_CULQU</name>
<organism evidence="9 10">
    <name type="scientific">Culex quinquefasciatus</name>
    <name type="common">Southern house mosquito</name>
    <name type="synonym">Culex pungens</name>
    <dbReference type="NCBI Taxonomy" id="7176"/>
    <lineage>
        <taxon>Eukaryota</taxon>
        <taxon>Metazoa</taxon>
        <taxon>Ecdysozoa</taxon>
        <taxon>Arthropoda</taxon>
        <taxon>Hexapoda</taxon>
        <taxon>Insecta</taxon>
        <taxon>Pterygota</taxon>
        <taxon>Neoptera</taxon>
        <taxon>Endopterygota</taxon>
        <taxon>Diptera</taxon>
        <taxon>Nematocera</taxon>
        <taxon>Culicoidea</taxon>
        <taxon>Culicidae</taxon>
        <taxon>Culicinae</taxon>
        <taxon>Culicini</taxon>
        <taxon>Culex</taxon>
        <taxon>Culex</taxon>
    </lineage>
</organism>
<dbReference type="GO" id="GO:0007165">
    <property type="term" value="P:signal transduction"/>
    <property type="evidence" value="ECO:0007669"/>
    <property type="project" value="UniProtKB-KW"/>
</dbReference>
<protein>
    <recommendedName>
        <fullName evidence="8">Gustatory receptor</fullName>
    </recommendedName>
</protein>
<evidence type="ECO:0000256" key="5">
    <source>
        <dbReference type="ARBA" id="ARBA00023136"/>
    </source>
</evidence>
<feature type="transmembrane region" description="Helical" evidence="8">
    <location>
        <begin position="67"/>
        <end position="87"/>
    </location>
</feature>
<feature type="transmembrane region" description="Helical" evidence="8">
    <location>
        <begin position="122"/>
        <end position="140"/>
    </location>
</feature>
<feature type="transmembrane region" description="Helical" evidence="8">
    <location>
        <begin position="258"/>
        <end position="280"/>
    </location>
</feature>
<comment type="similarity">
    <text evidence="8">Belongs to the insect chemoreceptor superfamily. Gustatory receptor (GR) family.</text>
</comment>
<evidence type="ECO:0000256" key="4">
    <source>
        <dbReference type="ARBA" id="ARBA00022989"/>
    </source>
</evidence>
<dbReference type="GO" id="GO:0008049">
    <property type="term" value="P:male courtship behavior"/>
    <property type="evidence" value="ECO:0007669"/>
    <property type="project" value="TreeGrafter"/>
</dbReference>
<keyword evidence="10" id="KW-1185">Reference proteome</keyword>
<dbReference type="OrthoDB" id="7762783at2759"/>
<dbReference type="PANTHER" id="PTHR21143:SF133">
    <property type="entry name" value="GUSTATORY AND PHEROMONE RECEPTOR 32A-RELATED"/>
    <property type="match status" value="1"/>
</dbReference>
<keyword evidence="5 8" id="KW-0472">Membrane</keyword>
<dbReference type="GO" id="GO:0043025">
    <property type="term" value="C:neuronal cell body"/>
    <property type="evidence" value="ECO:0007669"/>
    <property type="project" value="TreeGrafter"/>
</dbReference>
<feature type="transmembrane region" description="Helical" evidence="8">
    <location>
        <begin position="339"/>
        <end position="357"/>
    </location>
</feature>
<feature type="transmembrane region" description="Helical" evidence="8">
    <location>
        <begin position="146"/>
        <end position="172"/>
    </location>
</feature>
<evidence type="ECO:0000313" key="10">
    <source>
        <dbReference type="Proteomes" id="UP000002320"/>
    </source>
</evidence>
<dbReference type="AlphaFoldDB" id="A0A1S4KI29"/>
<evidence type="ECO:0000256" key="7">
    <source>
        <dbReference type="ARBA" id="ARBA00023224"/>
    </source>
</evidence>
<dbReference type="VEuPathDB" id="VectorBase:CQUJHB020393"/>
<dbReference type="InterPro" id="IPR013604">
    <property type="entry name" value="7TM_chemorcpt"/>
</dbReference>
<keyword evidence="3 8" id="KW-0812">Transmembrane</keyword>
<keyword evidence="2 8" id="KW-1003">Cell membrane</keyword>
<accession>A0A1S4KI29</accession>
<evidence type="ECO:0000256" key="6">
    <source>
        <dbReference type="ARBA" id="ARBA00023170"/>
    </source>
</evidence>
<evidence type="ECO:0000256" key="8">
    <source>
        <dbReference type="RuleBase" id="RU363108"/>
    </source>
</evidence>
<evidence type="ECO:0000313" key="9">
    <source>
        <dbReference type="EnsemblMetazoa" id="CPIJ039856-PE"/>
    </source>
</evidence>
<feature type="transmembrane region" description="Helical" evidence="8">
    <location>
        <begin position="33"/>
        <end position="51"/>
    </location>
</feature>
<dbReference type="PANTHER" id="PTHR21143">
    <property type="entry name" value="INVERTEBRATE GUSTATORY RECEPTOR"/>
    <property type="match status" value="1"/>
</dbReference>
<dbReference type="GO" id="GO:0050909">
    <property type="term" value="P:sensory perception of taste"/>
    <property type="evidence" value="ECO:0007669"/>
    <property type="project" value="InterPro"/>
</dbReference>
<dbReference type="EnsemblMetazoa" id="CPIJ039856-RE">
    <property type="protein sequence ID" value="CPIJ039856-PE"/>
    <property type="gene ID" value="CPIJ039856"/>
</dbReference>
<comment type="function">
    <text evidence="8">Gustatory receptor which mediates acceptance or avoidance behavior, depending on its substrates.</text>
</comment>
<evidence type="ECO:0000256" key="3">
    <source>
        <dbReference type="ARBA" id="ARBA00022692"/>
    </source>
</evidence>
<dbReference type="Proteomes" id="UP000002320">
    <property type="component" value="Unassembled WGS sequence"/>
</dbReference>